<evidence type="ECO:0000313" key="1">
    <source>
        <dbReference type="EMBL" id="KHG20293.1"/>
    </source>
</evidence>
<sequence>MNTPHSSYEITDISARKSILFQLIGAYHFSSIELAVHQLRRRLPIMARSTGTNNAIRMSYEFISSPVTDRVPFQIKSVYPTGLARPKHTGVSTGHVWHMDWHMGVWSAV</sequence>
<gene>
    <name evidence="1" type="ORF">F383_24748</name>
</gene>
<proteinExistence type="predicted"/>
<dbReference type="EMBL" id="KN415350">
    <property type="protein sequence ID" value="KHG20293.1"/>
    <property type="molecule type" value="Genomic_DNA"/>
</dbReference>
<protein>
    <submittedName>
        <fullName evidence="1">Unconventional myosin-IXa</fullName>
    </submittedName>
</protein>
<evidence type="ECO:0000313" key="2">
    <source>
        <dbReference type="Proteomes" id="UP000032142"/>
    </source>
</evidence>
<dbReference type="AlphaFoldDB" id="A0A0B0P0T2"/>
<accession>A0A0B0P0T2</accession>
<dbReference type="Proteomes" id="UP000032142">
    <property type="component" value="Unassembled WGS sequence"/>
</dbReference>
<organism evidence="1 2">
    <name type="scientific">Gossypium arboreum</name>
    <name type="common">Tree cotton</name>
    <name type="synonym">Gossypium nanking</name>
    <dbReference type="NCBI Taxonomy" id="29729"/>
    <lineage>
        <taxon>Eukaryota</taxon>
        <taxon>Viridiplantae</taxon>
        <taxon>Streptophyta</taxon>
        <taxon>Embryophyta</taxon>
        <taxon>Tracheophyta</taxon>
        <taxon>Spermatophyta</taxon>
        <taxon>Magnoliopsida</taxon>
        <taxon>eudicotyledons</taxon>
        <taxon>Gunneridae</taxon>
        <taxon>Pentapetalae</taxon>
        <taxon>rosids</taxon>
        <taxon>malvids</taxon>
        <taxon>Malvales</taxon>
        <taxon>Malvaceae</taxon>
        <taxon>Malvoideae</taxon>
        <taxon>Gossypium</taxon>
    </lineage>
</organism>
<reference evidence="2" key="1">
    <citation type="submission" date="2014-09" db="EMBL/GenBank/DDBJ databases">
        <authorList>
            <person name="Mudge J."/>
            <person name="Ramaraj T."/>
            <person name="Lindquist I.E."/>
            <person name="Bharti A.K."/>
            <person name="Sundararajan A."/>
            <person name="Cameron C.T."/>
            <person name="Woodward J.E."/>
            <person name="May G.D."/>
            <person name="Brubaker C."/>
            <person name="Broadhvest J."/>
            <person name="Wilkins T.A."/>
        </authorList>
    </citation>
    <scope>NUCLEOTIDE SEQUENCE</scope>
    <source>
        <strain evidence="2">cv. AKA8401</strain>
    </source>
</reference>
<keyword evidence="2" id="KW-1185">Reference proteome</keyword>
<name>A0A0B0P0T2_GOSAR</name>